<dbReference type="AlphaFoldDB" id="A0A1I2DIW4"/>
<protein>
    <submittedName>
        <fullName evidence="2">NADPH:quinone reductase</fullName>
    </submittedName>
</protein>
<evidence type="ECO:0000313" key="3">
    <source>
        <dbReference type="Proteomes" id="UP000199516"/>
    </source>
</evidence>
<dbReference type="Gene3D" id="3.90.180.10">
    <property type="entry name" value="Medium-chain alcohol dehydrogenases, catalytic domain"/>
    <property type="match status" value="1"/>
</dbReference>
<gene>
    <name evidence="2" type="ORF">SAMN05192532_104107</name>
</gene>
<dbReference type="InterPro" id="IPR036291">
    <property type="entry name" value="NAD(P)-bd_dom_sf"/>
</dbReference>
<dbReference type="InterPro" id="IPR013154">
    <property type="entry name" value="ADH-like_N"/>
</dbReference>
<dbReference type="Pfam" id="PF08240">
    <property type="entry name" value="ADH_N"/>
    <property type="match status" value="1"/>
</dbReference>
<dbReference type="EMBL" id="FONT01000004">
    <property type="protein sequence ID" value="SFE80555.1"/>
    <property type="molecule type" value="Genomic_DNA"/>
</dbReference>
<evidence type="ECO:0000313" key="2">
    <source>
        <dbReference type="EMBL" id="SFE80555.1"/>
    </source>
</evidence>
<proteinExistence type="predicted"/>
<dbReference type="SMART" id="SM00829">
    <property type="entry name" value="PKS_ER"/>
    <property type="match status" value="1"/>
</dbReference>
<name>A0A1I2DIW4_9BACI</name>
<dbReference type="InterPro" id="IPR013149">
    <property type="entry name" value="ADH-like_C"/>
</dbReference>
<dbReference type="InterPro" id="IPR051397">
    <property type="entry name" value="Zn-ADH-like_protein"/>
</dbReference>
<dbReference type="InterPro" id="IPR011032">
    <property type="entry name" value="GroES-like_sf"/>
</dbReference>
<sequence>MSMEAVRVTGYGGVDKLVVDQLPIPTPGPYEVLIMVCLRSNNSELNMREGAYGTDTNTNTLAGWRREGISFPRIPGSDIAGDIVEVGSEINTSRLNEKVILFPFRSELKNGEEDITYIGSEYDGGYAQYVTWPAELCFPLPLEDYLESSIFPVSGLTSWHKVNRTNLKEGETVLVTGATGGVESFNVQIASKIYGSKVIAVVGDWSQKNSLLELGATDVVSYRSNTLLEDIFDAAGGPVNAVLDVVGQPLFSTSMAALKREGRFNTEWGDWRIYCRTRFPNIVFEVSNIDRFYTRC</sequence>
<keyword evidence="3" id="KW-1185">Reference proteome</keyword>
<dbReference type="Pfam" id="PF00107">
    <property type="entry name" value="ADH_zinc_N"/>
    <property type="match status" value="1"/>
</dbReference>
<dbReference type="InterPro" id="IPR020843">
    <property type="entry name" value="ER"/>
</dbReference>
<dbReference type="Gene3D" id="3.40.50.720">
    <property type="entry name" value="NAD(P)-binding Rossmann-like Domain"/>
    <property type="match status" value="1"/>
</dbReference>
<evidence type="ECO:0000259" key="1">
    <source>
        <dbReference type="SMART" id="SM00829"/>
    </source>
</evidence>
<dbReference type="SUPFAM" id="SSF50129">
    <property type="entry name" value="GroES-like"/>
    <property type="match status" value="1"/>
</dbReference>
<dbReference type="SUPFAM" id="SSF51735">
    <property type="entry name" value="NAD(P)-binding Rossmann-fold domains"/>
    <property type="match status" value="1"/>
</dbReference>
<dbReference type="STRING" id="930128.SAMN05192532_104107"/>
<reference evidence="2 3" key="1">
    <citation type="submission" date="2016-10" db="EMBL/GenBank/DDBJ databases">
        <authorList>
            <person name="de Groot N.N."/>
        </authorList>
    </citation>
    <scope>NUCLEOTIDE SEQUENCE [LARGE SCALE GENOMIC DNA]</scope>
    <source>
        <strain evidence="2 3">DSM 23995</strain>
    </source>
</reference>
<dbReference type="GO" id="GO:0016491">
    <property type="term" value="F:oxidoreductase activity"/>
    <property type="evidence" value="ECO:0007669"/>
    <property type="project" value="InterPro"/>
</dbReference>
<organism evidence="2 3">
    <name type="scientific">Alteribacillus iranensis</name>
    <dbReference type="NCBI Taxonomy" id="930128"/>
    <lineage>
        <taxon>Bacteria</taxon>
        <taxon>Bacillati</taxon>
        <taxon>Bacillota</taxon>
        <taxon>Bacilli</taxon>
        <taxon>Bacillales</taxon>
        <taxon>Bacillaceae</taxon>
        <taxon>Alteribacillus</taxon>
    </lineage>
</organism>
<accession>A0A1I2DIW4</accession>
<feature type="domain" description="Enoyl reductase (ER)" evidence="1">
    <location>
        <begin position="12"/>
        <end position="284"/>
    </location>
</feature>
<dbReference type="PANTHER" id="PTHR43677">
    <property type="entry name" value="SHORT-CHAIN DEHYDROGENASE/REDUCTASE"/>
    <property type="match status" value="1"/>
</dbReference>
<dbReference type="PANTHER" id="PTHR43677:SF4">
    <property type="entry name" value="QUINONE OXIDOREDUCTASE-LIKE PROTEIN 2"/>
    <property type="match status" value="1"/>
</dbReference>
<dbReference type="Proteomes" id="UP000199516">
    <property type="component" value="Unassembled WGS sequence"/>
</dbReference>